<feature type="region of interest" description="Disordered" evidence="1">
    <location>
        <begin position="1"/>
        <end position="20"/>
    </location>
</feature>
<keyword evidence="4" id="KW-1185">Reference proteome</keyword>
<accession>A0A4Y6UCQ5</accession>
<dbReference type="InterPro" id="IPR000160">
    <property type="entry name" value="GGDEF_dom"/>
</dbReference>
<dbReference type="Proteomes" id="UP000318709">
    <property type="component" value="Chromosome"/>
</dbReference>
<dbReference type="OrthoDB" id="7216521at2"/>
<organism evidence="3 4">
    <name type="scientific">Formicincola oecophyllae</name>
    <dbReference type="NCBI Taxonomy" id="2558361"/>
    <lineage>
        <taxon>Bacteria</taxon>
        <taxon>Pseudomonadati</taxon>
        <taxon>Pseudomonadota</taxon>
        <taxon>Alphaproteobacteria</taxon>
        <taxon>Acetobacterales</taxon>
        <taxon>Acetobacteraceae</taxon>
        <taxon>Formicincola</taxon>
    </lineage>
</organism>
<evidence type="ECO:0000259" key="2">
    <source>
        <dbReference type="SMART" id="SM00267"/>
    </source>
</evidence>
<dbReference type="KEGG" id="swf:E3E12_06525"/>
<dbReference type="InterPro" id="IPR043128">
    <property type="entry name" value="Rev_trsase/Diguanyl_cyclase"/>
</dbReference>
<gene>
    <name evidence="3" type="ORF">E3E12_06525</name>
</gene>
<evidence type="ECO:0000256" key="1">
    <source>
        <dbReference type="SAM" id="MobiDB-lite"/>
    </source>
</evidence>
<sequence length="303" mass="32873">MIDGFPETRPTSHPSPKAPSWRALLPRLAGTLSQPRQLRALLCHHFDCSAAASVPGQASAPSSGEATSYLFTLPNGQRVLLKRPASAPWSAGERAKLEATEAFLEQCHQQQAFQGRLQQSILGQVRHEPGSGLLTGPAFNEELDRRLARLDFINMAGTLMMVQVNGLFKAEDGPATDQAKLRQTVSVLKNAVRPTDLVGRLGANLFMLWMDGGDRFAASERAAWLTGICQMSDGGLIRGPEQDLLLLGVLPAHECALQIGLACREASSGERAAELVEQAALALRQTDPLRLPWRFARTEDCTC</sequence>
<proteinExistence type="predicted"/>
<dbReference type="AlphaFoldDB" id="A0A4Y6UCQ5"/>
<dbReference type="Gene3D" id="3.30.70.270">
    <property type="match status" value="1"/>
</dbReference>
<dbReference type="RefSeq" id="WP_149498272.1">
    <property type="nucleotide sequence ID" value="NZ_CP038231.1"/>
</dbReference>
<dbReference type="SMART" id="SM00267">
    <property type="entry name" value="GGDEF"/>
    <property type="match status" value="1"/>
</dbReference>
<protein>
    <submittedName>
        <fullName evidence="3">GGDEF domain-containing protein</fullName>
    </submittedName>
</protein>
<feature type="domain" description="GGDEF" evidence="2">
    <location>
        <begin position="114"/>
        <end position="296"/>
    </location>
</feature>
<dbReference type="EMBL" id="CP038231">
    <property type="protein sequence ID" value="QDH13895.2"/>
    <property type="molecule type" value="Genomic_DNA"/>
</dbReference>
<name>A0A4Y6UCQ5_9PROT</name>
<evidence type="ECO:0000313" key="3">
    <source>
        <dbReference type="EMBL" id="QDH13895.2"/>
    </source>
</evidence>
<dbReference type="SUPFAM" id="SSF55073">
    <property type="entry name" value="Nucleotide cyclase"/>
    <property type="match status" value="1"/>
</dbReference>
<reference evidence="3 4" key="1">
    <citation type="submission" date="2019-03" db="EMBL/GenBank/DDBJ databases">
        <title>The complete genome sequence of Swingsia_sp. F3b2 LMG30590(T).</title>
        <authorList>
            <person name="Chua K.-O."/>
            <person name="Chan K.-G."/>
            <person name="See-Too W.-S."/>
        </authorList>
    </citation>
    <scope>NUCLEOTIDE SEQUENCE [LARGE SCALE GENOMIC DNA]</scope>
    <source>
        <strain evidence="3 4">F3b2</strain>
    </source>
</reference>
<dbReference type="InterPro" id="IPR029787">
    <property type="entry name" value="Nucleotide_cyclase"/>
</dbReference>
<evidence type="ECO:0000313" key="4">
    <source>
        <dbReference type="Proteomes" id="UP000318709"/>
    </source>
</evidence>